<dbReference type="PANTHER" id="PTHR30419:SF8">
    <property type="entry name" value="NITROGEN ASSIMILATION TRANSCRIPTIONAL ACTIVATOR-RELATED"/>
    <property type="match status" value="1"/>
</dbReference>
<dbReference type="InterPro" id="IPR050950">
    <property type="entry name" value="HTH-type_LysR_regulators"/>
</dbReference>
<evidence type="ECO:0000256" key="4">
    <source>
        <dbReference type="ARBA" id="ARBA00023163"/>
    </source>
</evidence>
<comment type="caution">
    <text evidence="6">The sequence shown here is derived from an EMBL/GenBank/DDBJ whole genome shotgun (WGS) entry which is preliminary data.</text>
</comment>
<evidence type="ECO:0000313" key="7">
    <source>
        <dbReference type="Proteomes" id="UP000239047"/>
    </source>
</evidence>
<keyword evidence="2" id="KW-0805">Transcription regulation</keyword>
<dbReference type="Gene3D" id="1.10.10.10">
    <property type="entry name" value="Winged helix-like DNA-binding domain superfamily/Winged helix DNA-binding domain"/>
    <property type="match status" value="1"/>
</dbReference>
<dbReference type="EMBL" id="PREZ01000003">
    <property type="protein sequence ID" value="PPA71077.1"/>
    <property type="molecule type" value="Genomic_DNA"/>
</dbReference>
<sequence>MEIKHLQYFIKVTKAGSFTRAADDLYITQPAISRMIKSLEDEMGVPLFIRSRKKLQLTDAGRVFYEHAVKMDGQFKELQASLDSLTDQNKGHIRIGLPSIIDSVFFSSLIASFHREYPHITFELIEDGSKGIEEKVMEEKLDFGVAFLSSPHPVFDSYSLGREKLKLIVPAKHRLASRKSVRLEEVKDEEFIMFNKDFALRDCIYSACREAHFEPRIISETSQLDFIEEMVASNMGVTLLPESTIKGLSGNVKELPISHPQIEWHLSIIWKRDRNAAHVKKEFIRFAETCFIKEK</sequence>
<dbReference type="InterPro" id="IPR005119">
    <property type="entry name" value="LysR_subst-bd"/>
</dbReference>
<comment type="similarity">
    <text evidence="1">Belongs to the LysR transcriptional regulatory family.</text>
</comment>
<dbReference type="InterPro" id="IPR036390">
    <property type="entry name" value="WH_DNA-bd_sf"/>
</dbReference>
<dbReference type="OrthoDB" id="9803735at2"/>
<proteinExistence type="inferred from homology"/>
<dbReference type="Proteomes" id="UP000239047">
    <property type="component" value="Unassembled WGS sequence"/>
</dbReference>
<dbReference type="PROSITE" id="PS50931">
    <property type="entry name" value="HTH_LYSR"/>
    <property type="match status" value="1"/>
</dbReference>
<accession>A0A2S5GDG3</accession>
<protein>
    <submittedName>
        <fullName evidence="6">LysR family transcriptional regulator</fullName>
    </submittedName>
</protein>
<dbReference type="GO" id="GO:0003677">
    <property type="term" value="F:DNA binding"/>
    <property type="evidence" value="ECO:0007669"/>
    <property type="project" value="UniProtKB-KW"/>
</dbReference>
<organism evidence="6 7">
    <name type="scientific">Jeotgalibacillus proteolyticus</name>
    <dbReference type="NCBI Taxonomy" id="2082395"/>
    <lineage>
        <taxon>Bacteria</taxon>
        <taxon>Bacillati</taxon>
        <taxon>Bacillota</taxon>
        <taxon>Bacilli</taxon>
        <taxon>Bacillales</taxon>
        <taxon>Caryophanaceae</taxon>
        <taxon>Jeotgalibacillus</taxon>
    </lineage>
</organism>
<name>A0A2S5GDG3_9BACL</name>
<evidence type="ECO:0000259" key="5">
    <source>
        <dbReference type="PROSITE" id="PS50931"/>
    </source>
</evidence>
<dbReference type="InterPro" id="IPR000847">
    <property type="entry name" value="LysR_HTH_N"/>
</dbReference>
<dbReference type="Pfam" id="PF03466">
    <property type="entry name" value="LysR_substrate"/>
    <property type="match status" value="1"/>
</dbReference>
<dbReference type="FunFam" id="1.10.10.10:FF:000001">
    <property type="entry name" value="LysR family transcriptional regulator"/>
    <property type="match status" value="1"/>
</dbReference>
<evidence type="ECO:0000256" key="1">
    <source>
        <dbReference type="ARBA" id="ARBA00009437"/>
    </source>
</evidence>
<evidence type="ECO:0000313" key="6">
    <source>
        <dbReference type="EMBL" id="PPA71077.1"/>
    </source>
</evidence>
<dbReference type="PANTHER" id="PTHR30419">
    <property type="entry name" value="HTH-TYPE TRANSCRIPTIONAL REGULATOR YBHD"/>
    <property type="match status" value="1"/>
</dbReference>
<dbReference type="SUPFAM" id="SSF53850">
    <property type="entry name" value="Periplasmic binding protein-like II"/>
    <property type="match status" value="1"/>
</dbReference>
<dbReference type="GO" id="GO:0003700">
    <property type="term" value="F:DNA-binding transcription factor activity"/>
    <property type="evidence" value="ECO:0007669"/>
    <property type="project" value="InterPro"/>
</dbReference>
<gene>
    <name evidence="6" type="ORF">C4B60_09895</name>
</gene>
<dbReference type="Gene3D" id="3.40.190.290">
    <property type="match status" value="1"/>
</dbReference>
<keyword evidence="3" id="KW-0238">DNA-binding</keyword>
<feature type="domain" description="HTH lysR-type" evidence="5">
    <location>
        <begin position="1"/>
        <end position="58"/>
    </location>
</feature>
<dbReference type="Pfam" id="PF00126">
    <property type="entry name" value="HTH_1"/>
    <property type="match status" value="1"/>
</dbReference>
<dbReference type="SUPFAM" id="SSF46785">
    <property type="entry name" value="Winged helix' DNA-binding domain"/>
    <property type="match status" value="1"/>
</dbReference>
<reference evidence="6 7" key="1">
    <citation type="submission" date="2018-02" db="EMBL/GenBank/DDBJ databases">
        <title>Jeotgalibacillus proteolyticum sp. nov. a protease producing bacterium isolated from ocean sediments of Laizhou Bay.</title>
        <authorList>
            <person name="Li Y."/>
        </authorList>
    </citation>
    <scope>NUCLEOTIDE SEQUENCE [LARGE SCALE GENOMIC DNA]</scope>
    <source>
        <strain evidence="6 7">22-7</strain>
    </source>
</reference>
<dbReference type="InterPro" id="IPR036388">
    <property type="entry name" value="WH-like_DNA-bd_sf"/>
</dbReference>
<evidence type="ECO:0000256" key="3">
    <source>
        <dbReference type="ARBA" id="ARBA00023125"/>
    </source>
</evidence>
<keyword evidence="4" id="KW-0804">Transcription</keyword>
<evidence type="ECO:0000256" key="2">
    <source>
        <dbReference type="ARBA" id="ARBA00023015"/>
    </source>
</evidence>
<dbReference type="AlphaFoldDB" id="A0A2S5GDG3"/>
<dbReference type="CDD" id="cd08438">
    <property type="entry name" value="PBP2_CidR"/>
    <property type="match status" value="1"/>
</dbReference>
<dbReference type="GO" id="GO:0005829">
    <property type="term" value="C:cytosol"/>
    <property type="evidence" value="ECO:0007669"/>
    <property type="project" value="TreeGrafter"/>
</dbReference>
<dbReference type="RefSeq" id="WP_104057826.1">
    <property type="nucleotide sequence ID" value="NZ_PREZ01000003.1"/>
</dbReference>
<keyword evidence="7" id="KW-1185">Reference proteome</keyword>
<dbReference type="PRINTS" id="PR00039">
    <property type="entry name" value="HTHLYSR"/>
</dbReference>